<dbReference type="RefSeq" id="WP_059067867.1">
    <property type="nucleotide sequence ID" value="NZ_JAOQJX010000009.1"/>
</dbReference>
<dbReference type="InterPro" id="IPR025608">
    <property type="entry name" value="TcpE"/>
</dbReference>
<evidence type="ECO:0000313" key="2">
    <source>
        <dbReference type="EMBL" id="MCU6747514.1"/>
    </source>
</evidence>
<dbReference type="EMBL" id="JAOQJX010000009">
    <property type="protein sequence ID" value="MCU6747514.1"/>
    <property type="molecule type" value="Genomic_DNA"/>
</dbReference>
<protein>
    <submittedName>
        <fullName evidence="2">Conjugal transfer protein</fullName>
    </submittedName>
</protein>
<keyword evidence="1" id="KW-1133">Transmembrane helix</keyword>
<reference evidence="2 3" key="1">
    <citation type="journal article" date="2021" name="ISME Commun">
        <title>Automated analysis of genomic sequences facilitates high-throughput and comprehensive description of bacteria.</title>
        <authorList>
            <person name="Hitch T.C.A."/>
        </authorList>
    </citation>
    <scope>NUCLEOTIDE SEQUENCE [LARGE SCALE GENOMIC DNA]</scope>
    <source>
        <strain evidence="2 3">H2_18</strain>
    </source>
</reference>
<proteinExistence type="predicted"/>
<name>A0ABT2TB56_9FIRM</name>
<dbReference type="Proteomes" id="UP001652394">
    <property type="component" value="Unassembled WGS sequence"/>
</dbReference>
<comment type="caution">
    <text evidence="2">The sequence shown here is derived from an EMBL/GenBank/DDBJ whole genome shotgun (WGS) entry which is preliminary data.</text>
</comment>
<evidence type="ECO:0000256" key="1">
    <source>
        <dbReference type="SAM" id="Phobius"/>
    </source>
</evidence>
<keyword evidence="3" id="KW-1185">Reference proteome</keyword>
<keyword evidence="1" id="KW-0472">Membrane</keyword>
<feature type="transmembrane region" description="Helical" evidence="1">
    <location>
        <begin position="24"/>
        <end position="47"/>
    </location>
</feature>
<dbReference type="Pfam" id="PF12648">
    <property type="entry name" value="TcpE"/>
    <property type="match status" value="1"/>
</dbReference>
<evidence type="ECO:0000313" key="3">
    <source>
        <dbReference type="Proteomes" id="UP001652394"/>
    </source>
</evidence>
<sequence>MDRMKSYTGIWSMNKSMYIGEGNFTFRISFIFAGFLAIMEIFMFTVGAHIPLFMFDNPLVRYAVIPFGVAYIMDTKSFEERKPYNLLLAILIYLFKGKDTFLSRKGTFKKMKYGGAVTAVRRGNSLEELEYL</sequence>
<keyword evidence="1" id="KW-0812">Transmembrane</keyword>
<organism evidence="2 3">
    <name type="scientific">Faecalicatena acetigenes</name>
    <dbReference type="NCBI Taxonomy" id="2981790"/>
    <lineage>
        <taxon>Bacteria</taxon>
        <taxon>Bacillati</taxon>
        <taxon>Bacillota</taxon>
        <taxon>Clostridia</taxon>
        <taxon>Lachnospirales</taxon>
        <taxon>Lachnospiraceae</taxon>
        <taxon>Faecalicatena</taxon>
    </lineage>
</organism>
<gene>
    <name evidence="2" type="ORF">OCV51_07570</name>
</gene>
<accession>A0ABT2TB56</accession>